<evidence type="ECO:0000313" key="2">
    <source>
        <dbReference type="EMBL" id="PSC74537.1"/>
    </source>
</evidence>
<proteinExistence type="predicted"/>
<organism evidence="2 3">
    <name type="scientific">Micractinium conductrix</name>
    <dbReference type="NCBI Taxonomy" id="554055"/>
    <lineage>
        <taxon>Eukaryota</taxon>
        <taxon>Viridiplantae</taxon>
        <taxon>Chlorophyta</taxon>
        <taxon>core chlorophytes</taxon>
        <taxon>Trebouxiophyceae</taxon>
        <taxon>Chlorellales</taxon>
        <taxon>Chlorellaceae</taxon>
        <taxon>Chlorella clade</taxon>
        <taxon>Micractinium</taxon>
    </lineage>
</organism>
<evidence type="ECO:0000313" key="3">
    <source>
        <dbReference type="Proteomes" id="UP000239649"/>
    </source>
</evidence>
<protein>
    <submittedName>
        <fullName evidence="2">Protocadherin-related 15</fullName>
    </submittedName>
</protein>
<dbReference type="Proteomes" id="UP000239649">
    <property type="component" value="Unassembled WGS sequence"/>
</dbReference>
<sequence length="421" mass="44217">MSVLRAALLLCSLAFARANSRPSRPPSTLQEEVANQGKCVETPQEYIAAFEAEAPRCVSPCLFGRITHGATVEEALPTSSMFSVKVAYYVSGSDVLAKYLRIGYPDVPGLSTAWNDSGLTAVSNGVALLEQVGYSKSDLNASSVYVLNVFPEEVLKAATAELAGSLPFGGGMPPSMATWDIVRAFYEQVYQEQGLVVPHQALGVLKTTTFADLSGCPAQCAYAVPARYYPNANYTSPLVVLPRGADGKCPPAPVGTKPTPPTAFETTSELCSDEWKEAYNATASLFPPQCSPEANAEAGAGLARLVNATDGPTPQALLFRTFLMQYCAGDSNSIWSGDGYTYTGTDGTLAPLGTEFLVSPFNVSWSEGAIASIPFCISATNEGRPNADGVCELPGQGAEAAGAATSRRLLSRGAGGRRMLA</sequence>
<dbReference type="AlphaFoldDB" id="A0A2P6VKE6"/>
<name>A0A2P6VKE6_9CHLO</name>
<dbReference type="EMBL" id="LHPF02000004">
    <property type="protein sequence ID" value="PSC74537.1"/>
    <property type="molecule type" value="Genomic_DNA"/>
</dbReference>
<feature type="signal peptide" evidence="1">
    <location>
        <begin position="1"/>
        <end position="18"/>
    </location>
</feature>
<comment type="caution">
    <text evidence="2">The sequence shown here is derived from an EMBL/GenBank/DDBJ whole genome shotgun (WGS) entry which is preliminary data.</text>
</comment>
<gene>
    <name evidence="2" type="ORF">C2E20_2452</name>
</gene>
<keyword evidence="1" id="KW-0732">Signal</keyword>
<accession>A0A2P6VKE6</accession>
<keyword evidence="3" id="KW-1185">Reference proteome</keyword>
<reference evidence="2 3" key="1">
    <citation type="journal article" date="2018" name="Plant J.">
        <title>Genome sequences of Chlorella sorokiniana UTEX 1602 and Micractinium conductrix SAG 241.80: implications to maltose excretion by a green alga.</title>
        <authorList>
            <person name="Arriola M.B."/>
            <person name="Velmurugan N."/>
            <person name="Zhang Y."/>
            <person name="Plunkett M.H."/>
            <person name="Hondzo H."/>
            <person name="Barney B.M."/>
        </authorList>
    </citation>
    <scope>NUCLEOTIDE SEQUENCE [LARGE SCALE GENOMIC DNA]</scope>
    <source>
        <strain evidence="2 3">SAG 241.80</strain>
    </source>
</reference>
<feature type="chain" id="PRO_5015184747" evidence="1">
    <location>
        <begin position="19"/>
        <end position="421"/>
    </location>
</feature>
<evidence type="ECO:0000256" key="1">
    <source>
        <dbReference type="SAM" id="SignalP"/>
    </source>
</evidence>